<dbReference type="EC" id="2.7.13.3" evidence="3"/>
<evidence type="ECO:0000256" key="2">
    <source>
        <dbReference type="ARBA" id="ARBA00004651"/>
    </source>
</evidence>
<keyword evidence="10" id="KW-0175">Coiled coil</keyword>
<keyword evidence="4" id="KW-0597">Phosphoprotein</keyword>
<dbReference type="Pfam" id="PF00069">
    <property type="entry name" value="Pkinase"/>
    <property type="match status" value="1"/>
</dbReference>
<accession>A0A1I0BGU9</accession>
<dbReference type="Pfam" id="PF00512">
    <property type="entry name" value="HisKA"/>
    <property type="match status" value="1"/>
</dbReference>
<evidence type="ECO:0000256" key="4">
    <source>
        <dbReference type="ARBA" id="ARBA00022553"/>
    </source>
</evidence>
<sequence length="1735" mass="198876">MEKIPGYQLMNQKIEGENWRLYRAFSKDDQRVVGVKEIINSFSTEYAVAETIHEYHLTKGLCDIAILHPERLERVGDKAFIITDYVDGNTLMDCLSKNGAMDIPTFLRMAIQLATNVEKVHQKHIIHKSLHPKNILLESKTNQIILTAFYQSTTLTNERPFPHISPYQLKGKVAYMSPEQTGRMNRNMDYRTDLYALGVIYYEMITGKLPFDLSNPSEMIHAHIAKKPKPPNEIHVNIPKIISDIILKLMAKNPDERYQSVSSLRLDLQKCFKELHQRGVIESFELDTHSQKRMLDKPSKLYGRNEAIRKVIQKFDDVQRGSKEFILVPGPSGMGKTALVHEIHKPLVRNSGYFISGKFVKLKNQVPYSPLIEAFQGLINQVLTEGADRIEKWKRLVESELGAYARVIASFVPEIKWIIGSQPSLPDLPPQGVHNRFRQAIKKFVSVFAQKEHPLVLFIDDLQWADAATLELLDYLLSNSDIQHVLVIGAYRQDEIEFGHPFEAMRAKLAEKTIHAVEIPVTPLQSEDIRQWVNESLSANEEDEDFIVAFMTRVTKGNPLYMVQLFQALHDESILFFESSTANWKADLTRLKQLSINDSIVAFMIKRMEKLENDTKSILQYAACFGNQFDLKSLALLTGNNYVETARMLWEGLNEGLIIPIDPSYKWVYPDEGMSFIDSNPPTYMFLHDKVQQAFYMTLSEQKRLETHLNIGKELVQRYSNEKIEDHIFEIVNHLNISRDQLSDQDRFDLIDWNYAAGERAKKSAAFKAALEFFRIGHELLPDDSWKRHYETTFNVLLGLGETLYLNHLFEDAEKIFDELLDQANSRYDQLTVYNLKINLYTHIHEVEKAVDTGLEGMKLFGWKIRKNPSKLAVGMELLRTKLALGKKSTDDLLALPPVQEKDHRQAMRTLINSNGPAYHVNQNLATVFMLRAIRFMLKYGDMDVSALVYNNYALTLSAGFHDYEGSSRFGKLAIQHTEKYQDTSLKARVNFVYGSFVSHWKQHVKYNVDYLERSQQMCVESGNLHLAGAAGAFIGLLHYMKGDKLGDVKKGIDRQLAFAKQNEYVLTDNFLSEITSWIEILSKKDSPIIWDYPDFEEDIPATIMHYTIRLQMTYLFGAEQEAKKIMQKVDHLVHQTHVLLITPDYYYYHGLWVTKLLQNQLIKRSVGRKLIKRDLAKLRKWARQSPSNYNHKYLLVKAEWDRLAKKDPIADYNKSVEAAIENGFLQDIAIANECAGNYFQRKNIKTVATTYLTEAYAAYRNWGAERKAFLLHQDNKEFIDRRKKSAEGNGEGLIDTQAALRAAAAISDEIKLDQVLAKLMDIVLQNAGAEYGCLVLKRDQRLQVAASNDTTNGVQVFEKLKQIEHVALPLSIVTYVDQRQKAVVLDDVIHQGDFAHDQYIKRKRAKSVLCMPILYQNQLTGILYLENNQSTHVFTHDRMEFLTVIASQAAIAIENANLYANLEEKVAKRTELLYEANINLQQANESLATSEENRRRLVSNITHDLRSPLATVKGYMDILLDGFIDRPEQQQQYLRAAKSRLISLDGLVQDLFDLAKLESGDISLGLEVLSIDKLFHHLCSHVEWEIQKAGLDAVREIKCDNKDSPLVEVDVTRLEQVMTNLVSNAIQHMEHGKIYMILDRKDKQEVTIAIKDEGVGIPESEQSLIFDRSYTNRRLTKEKGNGLGLAITKEIIQLHNGKIWVESKAGEGATFFFTIPVVEFASEPIVQSIYTKMH</sequence>
<dbReference type="InterPro" id="IPR053159">
    <property type="entry name" value="Hybrid_Histidine_Kinase"/>
</dbReference>
<dbReference type="SUPFAM" id="SSF47384">
    <property type="entry name" value="Homodimeric domain of signal transducing histidine kinase"/>
    <property type="match status" value="1"/>
</dbReference>
<dbReference type="SMART" id="SM00065">
    <property type="entry name" value="GAF"/>
    <property type="match status" value="1"/>
</dbReference>
<comment type="subcellular location">
    <subcellularLocation>
        <location evidence="2">Cell membrane</location>
        <topology evidence="2">Multi-pass membrane protein</topology>
    </subcellularLocation>
</comment>
<evidence type="ECO:0000259" key="12">
    <source>
        <dbReference type="PROSITE" id="PS50109"/>
    </source>
</evidence>
<keyword evidence="14" id="KW-1185">Reference proteome</keyword>
<feature type="domain" description="Histidine kinase" evidence="12">
    <location>
        <begin position="1501"/>
        <end position="1720"/>
    </location>
</feature>
<dbReference type="Pfam" id="PF02518">
    <property type="entry name" value="HATPase_c"/>
    <property type="match status" value="1"/>
</dbReference>
<dbReference type="PANTHER" id="PTHR43642">
    <property type="entry name" value="HYBRID SIGNAL TRANSDUCTION HISTIDINE KINASE G"/>
    <property type="match status" value="1"/>
</dbReference>
<keyword evidence="7" id="KW-0418">Kinase</keyword>
<dbReference type="SUPFAM" id="SSF55781">
    <property type="entry name" value="GAF domain-like"/>
    <property type="match status" value="1"/>
</dbReference>
<evidence type="ECO:0000313" key="13">
    <source>
        <dbReference type="EMBL" id="SET05812.1"/>
    </source>
</evidence>
<dbReference type="InterPro" id="IPR011009">
    <property type="entry name" value="Kinase-like_dom_sf"/>
</dbReference>
<dbReference type="InterPro" id="IPR041664">
    <property type="entry name" value="AAA_16"/>
</dbReference>
<feature type="domain" description="Protein kinase" evidence="11">
    <location>
        <begin position="7"/>
        <end position="272"/>
    </location>
</feature>
<dbReference type="InterPro" id="IPR036097">
    <property type="entry name" value="HisK_dim/P_sf"/>
</dbReference>
<reference evidence="13 14" key="1">
    <citation type="submission" date="2016-10" db="EMBL/GenBank/DDBJ databases">
        <authorList>
            <person name="de Groot N.N."/>
        </authorList>
    </citation>
    <scope>NUCLEOTIDE SEQUENCE [LARGE SCALE GENOMIC DNA]</scope>
    <source>
        <strain evidence="13 14">IBRC-M 10780</strain>
    </source>
</reference>
<dbReference type="PANTHER" id="PTHR43642:SF1">
    <property type="entry name" value="HYBRID SIGNAL TRANSDUCTION HISTIDINE KINASE G"/>
    <property type="match status" value="1"/>
</dbReference>
<dbReference type="GO" id="GO:0005886">
    <property type="term" value="C:plasma membrane"/>
    <property type="evidence" value="ECO:0007669"/>
    <property type="project" value="UniProtKB-SubCell"/>
</dbReference>
<comment type="catalytic activity">
    <reaction evidence="1">
        <text>ATP + protein L-histidine = ADP + protein N-phospho-L-histidine.</text>
        <dbReference type="EC" id="2.7.13.3"/>
    </reaction>
</comment>
<name>A0A1I0BGU9_9BACI</name>
<dbReference type="InterPro" id="IPR029016">
    <property type="entry name" value="GAF-like_dom_sf"/>
</dbReference>
<dbReference type="Proteomes" id="UP000198618">
    <property type="component" value="Unassembled WGS sequence"/>
</dbReference>
<proteinExistence type="predicted"/>
<keyword evidence="6" id="KW-0547">Nucleotide-binding</keyword>
<evidence type="ECO:0000259" key="11">
    <source>
        <dbReference type="PROSITE" id="PS50011"/>
    </source>
</evidence>
<dbReference type="PROSITE" id="PS50109">
    <property type="entry name" value="HIS_KIN"/>
    <property type="match status" value="1"/>
</dbReference>
<dbReference type="GO" id="GO:0005524">
    <property type="term" value="F:ATP binding"/>
    <property type="evidence" value="ECO:0007669"/>
    <property type="project" value="UniProtKB-KW"/>
</dbReference>
<dbReference type="STRING" id="930131.SAMN05216389_1055"/>
<dbReference type="Gene3D" id="3.30.565.10">
    <property type="entry name" value="Histidine kinase-like ATPase, C-terminal domain"/>
    <property type="match status" value="1"/>
</dbReference>
<dbReference type="InterPro" id="IPR011990">
    <property type="entry name" value="TPR-like_helical_dom_sf"/>
</dbReference>
<dbReference type="InterPro" id="IPR003018">
    <property type="entry name" value="GAF"/>
</dbReference>
<keyword evidence="8" id="KW-0067">ATP-binding</keyword>
<dbReference type="InterPro" id="IPR005467">
    <property type="entry name" value="His_kinase_dom"/>
</dbReference>
<keyword evidence="9" id="KW-0902">Two-component regulatory system</keyword>
<dbReference type="InterPro" id="IPR004358">
    <property type="entry name" value="Sig_transdc_His_kin-like_C"/>
</dbReference>
<keyword evidence="5" id="KW-0808">Transferase</keyword>
<dbReference type="SUPFAM" id="SSF48452">
    <property type="entry name" value="TPR-like"/>
    <property type="match status" value="1"/>
</dbReference>
<dbReference type="SUPFAM" id="SSF52540">
    <property type="entry name" value="P-loop containing nucleoside triphosphate hydrolases"/>
    <property type="match status" value="1"/>
</dbReference>
<dbReference type="InterPro" id="IPR003594">
    <property type="entry name" value="HATPase_dom"/>
</dbReference>
<evidence type="ECO:0000256" key="10">
    <source>
        <dbReference type="SAM" id="Coils"/>
    </source>
</evidence>
<organism evidence="13 14">
    <name type="scientific">Oceanobacillus limi</name>
    <dbReference type="NCBI Taxonomy" id="930131"/>
    <lineage>
        <taxon>Bacteria</taxon>
        <taxon>Bacillati</taxon>
        <taxon>Bacillota</taxon>
        <taxon>Bacilli</taxon>
        <taxon>Bacillales</taxon>
        <taxon>Bacillaceae</taxon>
        <taxon>Oceanobacillus</taxon>
    </lineage>
</organism>
<dbReference type="SMART" id="SM00388">
    <property type="entry name" value="HisKA"/>
    <property type="match status" value="1"/>
</dbReference>
<evidence type="ECO:0000256" key="9">
    <source>
        <dbReference type="ARBA" id="ARBA00023012"/>
    </source>
</evidence>
<evidence type="ECO:0000256" key="3">
    <source>
        <dbReference type="ARBA" id="ARBA00012438"/>
    </source>
</evidence>
<dbReference type="PROSITE" id="PS50011">
    <property type="entry name" value="PROTEIN_KINASE_DOM"/>
    <property type="match status" value="1"/>
</dbReference>
<dbReference type="EMBL" id="FOHE01000005">
    <property type="protein sequence ID" value="SET05812.1"/>
    <property type="molecule type" value="Genomic_DNA"/>
</dbReference>
<dbReference type="SUPFAM" id="SSF56112">
    <property type="entry name" value="Protein kinase-like (PK-like)"/>
    <property type="match status" value="1"/>
</dbReference>
<dbReference type="InterPro" id="IPR000719">
    <property type="entry name" value="Prot_kinase_dom"/>
</dbReference>
<evidence type="ECO:0000256" key="5">
    <source>
        <dbReference type="ARBA" id="ARBA00022679"/>
    </source>
</evidence>
<dbReference type="CDD" id="cd00075">
    <property type="entry name" value="HATPase"/>
    <property type="match status" value="1"/>
</dbReference>
<dbReference type="InterPro" id="IPR036890">
    <property type="entry name" value="HATPase_C_sf"/>
</dbReference>
<dbReference type="Pfam" id="PF25503">
    <property type="entry name" value="TPR_CHK1"/>
    <property type="match status" value="1"/>
</dbReference>
<dbReference type="SMART" id="SM00220">
    <property type="entry name" value="S_TKc"/>
    <property type="match status" value="1"/>
</dbReference>
<dbReference type="InterPro" id="IPR027417">
    <property type="entry name" value="P-loop_NTPase"/>
</dbReference>
<dbReference type="Gene3D" id="1.10.510.10">
    <property type="entry name" value="Transferase(Phosphotransferase) domain 1"/>
    <property type="match status" value="1"/>
</dbReference>
<dbReference type="Pfam" id="PF01590">
    <property type="entry name" value="GAF"/>
    <property type="match status" value="1"/>
</dbReference>
<dbReference type="PRINTS" id="PR00344">
    <property type="entry name" value="BCTRLSENSOR"/>
</dbReference>
<evidence type="ECO:0000256" key="8">
    <source>
        <dbReference type="ARBA" id="ARBA00022840"/>
    </source>
</evidence>
<dbReference type="InterPro" id="IPR003661">
    <property type="entry name" value="HisK_dim/P_dom"/>
</dbReference>
<evidence type="ECO:0000256" key="7">
    <source>
        <dbReference type="ARBA" id="ARBA00022777"/>
    </source>
</evidence>
<evidence type="ECO:0000256" key="6">
    <source>
        <dbReference type="ARBA" id="ARBA00022741"/>
    </source>
</evidence>
<protein>
    <recommendedName>
        <fullName evidence="3">histidine kinase</fullName>
        <ecNumber evidence="3">2.7.13.3</ecNumber>
    </recommendedName>
</protein>
<dbReference type="Gene3D" id="1.10.287.130">
    <property type="match status" value="1"/>
</dbReference>
<dbReference type="Pfam" id="PF13191">
    <property type="entry name" value="AAA_16"/>
    <property type="match status" value="1"/>
</dbReference>
<dbReference type="RefSeq" id="WP_170840690.1">
    <property type="nucleotide sequence ID" value="NZ_FOHE01000005.1"/>
</dbReference>
<gene>
    <name evidence="13" type="ORF">SAMN05216389_1055</name>
</gene>
<feature type="coiled-coil region" evidence="10">
    <location>
        <begin position="1474"/>
        <end position="1501"/>
    </location>
</feature>
<dbReference type="GO" id="GO:0000155">
    <property type="term" value="F:phosphorelay sensor kinase activity"/>
    <property type="evidence" value="ECO:0007669"/>
    <property type="project" value="InterPro"/>
</dbReference>
<evidence type="ECO:0000256" key="1">
    <source>
        <dbReference type="ARBA" id="ARBA00000085"/>
    </source>
</evidence>
<dbReference type="CDD" id="cd14014">
    <property type="entry name" value="STKc_PknB_like"/>
    <property type="match status" value="1"/>
</dbReference>
<dbReference type="FunFam" id="3.30.565.10:FF:000006">
    <property type="entry name" value="Sensor histidine kinase WalK"/>
    <property type="match status" value="1"/>
</dbReference>
<dbReference type="Gene3D" id="3.40.50.300">
    <property type="entry name" value="P-loop containing nucleotide triphosphate hydrolases"/>
    <property type="match status" value="1"/>
</dbReference>
<dbReference type="Gene3D" id="3.30.450.40">
    <property type="match status" value="1"/>
</dbReference>
<dbReference type="SUPFAM" id="SSF55874">
    <property type="entry name" value="ATPase domain of HSP90 chaperone/DNA topoisomerase II/histidine kinase"/>
    <property type="match status" value="1"/>
</dbReference>
<dbReference type="CDD" id="cd00082">
    <property type="entry name" value="HisKA"/>
    <property type="match status" value="1"/>
</dbReference>
<dbReference type="SMART" id="SM00387">
    <property type="entry name" value="HATPase_c"/>
    <property type="match status" value="1"/>
</dbReference>
<evidence type="ECO:0000313" key="14">
    <source>
        <dbReference type="Proteomes" id="UP000198618"/>
    </source>
</evidence>